<organism evidence="2 3">
    <name type="scientific">Nocardioides marinquilinus</name>
    <dbReference type="NCBI Taxonomy" id="1210400"/>
    <lineage>
        <taxon>Bacteria</taxon>
        <taxon>Bacillati</taxon>
        <taxon>Actinomycetota</taxon>
        <taxon>Actinomycetes</taxon>
        <taxon>Propionibacteriales</taxon>
        <taxon>Nocardioidaceae</taxon>
        <taxon>Nocardioides</taxon>
    </lineage>
</organism>
<dbReference type="InterPro" id="IPR036689">
    <property type="entry name" value="ESAT-6-like_sf"/>
</dbReference>
<feature type="region of interest" description="Disordered" evidence="1">
    <location>
        <begin position="84"/>
        <end position="106"/>
    </location>
</feature>
<proteinExistence type="predicted"/>
<keyword evidence="3" id="KW-1185">Reference proteome</keyword>
<dbReference type="Gene3D" id="1.10.287.1060">
    <property type="entry name" value="ESAT-6-like"/>
    <property type="match status" value="1"/>
</dbReference>
<comment type="caution">
    <text evidence="2">The sequence shown here is derived from an EMBL/GenBank/DDBJ whole genome shotgun (WGS) entry which is preliminary data.</text>
</comment>
<reference evidence="3" key="1">
    <citation type="journal article" date="2019" name="Int. J. Syst. Evol. Microbiol.">
        <title>The Global Catalogue of Microorganisms (GCM) 10K type strain sequencing project: providing services to taxonomists for standard genome sequencing and annotation.</title>
        <authorList>
            <consortium name="The Broad Institute Genomics Platform"/>
            <consortium name="The Broad Institute Genome Sequencing Center for Infectious Disease"/>
            <person name="Wu L."/>
            <person name="Ma J."/>
        </authorList>
    </citation>
    <scope>NUCLEOTIDE SEQUENCE [LARGE SCALE GENOMIC DNA]</scope>
    <source>
        <strain evidence="3">JCM 18459</strain>
    </source>
</reference>
<gene>
    <name evidence="2" type="ORF">GCM10023340_06090</name>
</gene>
<dbReference type="SUPFAM" id="SSF140453">
    <property type="entry name" value="EsxAB dimer-like"/>
    <property type="match status" value="1"/>
</dbReference>
<dbReference type="Proteomes" id="UP001500221">
    <property type="component" value="Unassembled WGS sequence"/>
</dbReference>
<name>A0ABP9PEY6_9ACTN</name>
<protein>
    <recommendedName>
        <fullName evidence="4">WXG100 family type VII secretion target</fullName>
    </recommendedName>
</protein>
<evidence type="ECO:0000313" key="2">
    <source>
        <dbReference type="EMBL" id="GAA5142499.1"/>
    </source>
</evidence>
<dbReference type="InterPro" id="IPR010310">
    <property type="entry name" value="T7SS_ESAT-6-like"/>
</dbReference>
<accession>A0ABP9PEY6</accession>
<dbReference type="RefSeq" id="WP_345454402.1">
    <property type="nucleotide sequence ID" value="NZ_BAABKG010000001.1"/>
</dbReference>
<dbReference type="Pfam" id="PF06013">
    <property type="entry name" value="WXG100"/>
    <property type="match status" value="1"/>
</dbReference>
<evidence type="ECO:0008006" key="4">
    <source>
        <dbReference type="Google" id="ProtNLM"/>
    </source>
</evidence>
<evidence type="ECO:0000313" key="3">
    <source>
        <dbReference type="Proteomes" id="UP001500221"/>
    </source>
</evidence>
<dbReference type="EMBL" id="BAABKG010000001">
    <property type="protein sequence ID" value="GAA5142499.1"/>
    <property type="molecule type" value="Genomic_DNA"/>
</dbReference>
<feature type="compositionally biased region" description="Polar residues" evidence="1">
    <location>
        <begin position="90"/>
        <end position="99"/>
    </location>
</feature>
<evidence type="ECO:0000256" key="1">
    <source>
        <dbReference type="SAM" id="MobiDB-lite"/>
    </source>
</evidence>
<sequence length="106" mass="11295">MSNGAPEYGQGEGTLTRAAGLVSDARADFNTISARLTDQISAVQGRWGGQGASAFFVLHQTWSEKQRTIVDALNDFADSLGVTERDNVSTDEQQGSTFGRLTGRLG</sequence>